<dbReference type="EMBL" id="MWQN01000001">
    <property type="protein sequence ID" value="OPC82104.1"/>
    <property type="molecule type" value="Genomic_DNA"/>
</dbReference>
<dbReference type="Proteomes" id="UP000190037">
    <property type="component" value="Unassembled WGS sequence"/>
</dbReference>
<proteinExistence type="predicted"/>
<dbReference type="AlphaFoldDB" id="A0A1T3NZB6"/>
<dbReference type="OrthoDB" id="5189991at2"/>
<evidence type="ECO:0008006" key="3">
    <source>
        <dbReference type="Google" id="ProtNLM"/>
    </source>
</evidence>
<dbReference type="Gene3D" id="2.60.40.420">
    <property type="entry name" value="Cupredoxins - blue copper proteins"/>
    <property type="match status" value="1"/>
</dbReference>
<organism evidence="1 2">
    <name type="scientific">Embleya scabrispora</name>
    <dbReference type="NCBI Taxonomy" id="159449"/>
    <lineage>
        <taxon>Bacteria</taxon>
        <taxon>Bacillati</taxon>
        <taxon>Actinomycetota</taxon>
        <taxon>Actinomycetes</taxon>
        <taxon>Kitasatosporales</taxon>
        <taxon>Streptomycetaceae</taxon>
        <taxon>Embleya</taxon>
    </lineage>
</organism>
<evidence type="ECO:0000313" key="2">
    <source>
        <dbReference type="Proteomes" id="UP000190037"/>
    </source>
</evidence>
<dbReference type="SUPFAM" id="SSF49503">
    <property type="entry name" value="Cupredoxins"/>
    <property type="match status" value="1"/>
</dbReference>
<keyword evidence="2" id="KW-1185">Reference proteome</keyword>
<dbReference type="PROSITE" id="PS51257">
    <property type="entry name" value="PROKAR_LIPOPROTEIN"/>
    <property type="match status" value="1"/>
</dbReference>
<dbReference type="STRING" id="159449.B4N89_15170"/>
<evidence type="ECO:0000313" key="1">
    <source>
        <dbReference type="EMBL" id="OPC82104.1"/>
    </source>
</evidence>
<reference evidence="1 2" key="1">
    <citation type="submission" date="2017-03" db="EMBL/GenBank/DDBJ databases">
        <title>Draft genome sequence of Streptomyces scabrisporus NF3, endophyte isolated from Amphipterygium adstringens.</title>
        <authorList>
            <person name="Vazquez M."/>
            <person name="Ceapa C.D."/>
            <person name="Rodriguez Luna D."/>
            <person name="Sanchez Esquivel S."/>
        </authorList>
    </citation>
    <scope>NUCLEOTIDE SEQUENCE [LARGE SCALE GENOMIC DNA]</scope>
    <source>
        <strain evidence="1 2">NF3</strain>
    </source>
</reference>
<dbReference type="RefSeq" id="WP_078976374.1">
    <property type="nucleotide sequence ID" value="NZ_MWQN01000001.1"/>
</dbReference>
<gene>
    <name evidence="1" type="ORF">B4N89_15170</name>
</gene>
<dbReference type="eggNOG" id="COG3794">
    <property type="taxonomic scope" value="Bacteria"/>
</dbReference>
<name>A0A1T3NZB6_9ACTN</name>
<comment type="caution">
    <text evidence="1">The sequence shown here is derived from an EMBL/GenBank/DDBJ whole genome shotgun (WGS) entry which is preliminary data.</text>
</comment>
<dbReference type="InterPro" id="IPR008972">
    <property type="entry name" value="Cupredoxin"/>
</dbReference>
<sequence length="150" mass="15484">MPRRAESTSRRRRGWVGALALPFLLTGCGSWGAEGGPGSHMSEAEATAAASEGVAALGADGVQRIVLRVDDKLRFSPSVIRARTGPLVITLADTGITPHQMILPGGAPVAPSEGGTSQDIKLSFGKAGSYTFNCMYHVGSGMAGTIEITE</sequence>
<protein>
    <recommendedName>
        <fullName evidence="3">EfeO-type cupredoxin-like domain-containing protein</fullName>
    </recommendedName>
</protein>
<accession>A0A1T3NZB6</accession>